<comment type="similarity">
    <text evidence="2">Belongs to the MIF family.</text>
</comment>
<keyword evidence="5" id="KW-0413">Isomerase</keyword>
<name>A0ABP1DA55_9APHY</name>
<dbReference type="EMBL" id="OZ037946">
    <property type="protein sequence ID" value="CAL1703407.1"/>
    <property type="molecule type" value="Genomic_DNA"/>
</dbReference>
<sequence>MPTLELTTNVKLDDPKAFIEEFSKFSAEVLGTPLAFTATSYTYNEYLAWEGTFEPAFILPVVSLRNINPEANEVYSKKLFEFLQQKLGVSPKRGYISFIDPGNSNLGYNFTTFGTIFGQK</sequence>
<evidence type="ECO:0000256" key="6">
    <source>
        <dbReference type="ARBA" id="ARBA00036735"/>
    </source>
</evidence>
<keyword evidence="4" id="KW-0964">Secreted</keyword>
<evidence type="ECO:0000256" key="9">
    <source>
        <dbReference type="ARBA" id="ARBA00039086"/>
    </source>
</evidence>
<evidence type="ECO:0000256" key="3">
    <source>
        <dbReference type="ARBA" id="ARBA00022514"/>
    </source>
</evidence>
<dbReference type="Gene3D" id="3.30.429.10">
    <property type="entry name" value="Macrophage Migration Inhibitory Factor"/>
    <property type="match status" value="1"/>
</dbReference>
<evidence type="ECO:0000256" key="4">
    <source>
        <dbReference type="ARBA" id="ARBA00022525"/>
    </source>
</evidence>
<keyword evidence="3" id="KW-0202">Cytokine</keyword>
<comment type="catalytic activity">
    <reaction evidence="7">
        <text>L-dopachrome = 5,6-dihydroxyindole-2-carboxylate</text>
        <dbReference type="Rhea" id="RHEA:13041"/>
        <dbReference type="ChEBI" id="CHEBI:16875"/>
        <dbReference type="ChEBI" id="CHEBI:57509"/>
        <dbReference type="EC" id="5.3.3.12"/>
    </reaction>
</comment>
<evidence type="ECO:0000256" key="8">
    <source>
        <dbReference type="ARBA" id="ARBA00038932"/>
    </source>
</evidence>
<dbReference type="InterPro" id="IPR014347">
    <property type="entry name" value="Tautomerase/MIF_sf"/>
</dbReference>
<dbReference type="SUPFAM" id="SSF55331">
    <property type="entry name" value="Tautomerase/MIF"/>
    <property type="match status" value="1"/>
</dbReference>
<dbReference type="Pfam" id="PF01187">
    <property type="entry name" value="MIF"/>
    <property type="match status" value="1"/>
</dbReference>
<evidence type="ECO:0000256" key="10">
    <source>
        <dbReference type="ARBA" id="ARBA00041631"/>
    </source>
</evidence>
<comment type="catalytic activity">
    <reaction evidence="6">
        <text>3-phenylpyruvate = enol-phenylpyruvate</text>
        <dbReference type="Rhea" id="RHEA:17097"/>
        <dbReference type="ChEBI" id="CHEBI:16815"/>
        <dbReference type="ChEBI" id="CHEBI:18005"/>
        <dbReference type="EC" id="5.3.2.1"/>
    </reaction>
</comment>
<dbReference type="PANTHER" id="PTHR11954:SF6">
    <property type="entry name" value="MACROPHAGE MIGRATION INHIBITORY FACTOR"/>
    <property type="match status" value="1"/>
</dbReference>
<dbReference type="InterPro" id="IPR001398">
    <property type="entry name" value="Macrophage_inhib_fac"/>
</dbReference>
<dbReference type="PANTHER" id="PTHR11954">
    <property type="entry name" value="D-DOPACHROME DECARBOXYLASE"/>
    <property type="match status" value="1"/>
</dbReference>
<comment type="subcellular location">
    <subcellularLocation>
        <location evidence="1">Secreted</location>
    </subcellularLocation>
</comment>
<evidence type="ECO:0000256" key="7">
    <source>
        <dbReference type="ARBA" id="ARBA00036823"/>
    </source>
</evidence>
<dbReference type="EC" id="5.3.2.1" evidence="9"/>
<evidence type="ECO:0000313" key="14">
    <source>
        <dbReference type="Proteomes" id="UP001497453"/>
    </source>
</evidence>
<evidence type="ECO:0000256" key="1">
    <source>
        <dbReference type="ARBA" id="ARBA00004613"/>
    </source>
</evidence>
<evidence type="ECO:0000313" key="13">
    <source>
        <dbReference type="EMBL" id="CAL1703407.1"/>
    </source>
</evidence>
<evidence type="ECO:0000256" key="11">
    <source>
        <dbReference type="ARBA" id="ARBA00041912"/>
    </source>
</evidence>
<gene>
    <name evidence="13" type="ORF">GFSPODELE1_LOCUS4559</name>
</gene>
<dbReference type="Proteomes" id="UP001497453">
    <property type="component" value="Chromosome 3"/>
</dbReference>
<keyword evidence="14" id="KW-1185">Reference proteome</keyword>
<accession>A0ABP1DA55</accession>
<evidence type="ECO:0000256" key="2">
    <source>
        <dbReference type="ARBA" id="ARBA00005851"/>
    </source>
</evidence>
<protein>
    <recommendedName>
        <fullName evidence="12">L-dopachrome isomerase</fullName>
        <ecNumber evidence="9">5.3.2.1</ecNumber>
        <ecNumber evidence="8">5.3.3.12</ecNumber>
    </recommendedName>
    <alternativeName>
        <fullName evidence="10">L-dopachrome tautomerase</fullName>
    </alternativeName>
    <alternativeName>
        <fullName evidence="11">Phenylpyruvate tautomerase</fullName>
    </alternativeName>
</protein>
<organism evidence="13 14">
    <name type="scientific">Somion occarium</name>
    <dbReference type="NCBI Taxonomy" id="3059160"/>
    <lineage>
        <taxon>Eukaryota</taxon>
        <taxon>Fungi</taxon>
        <taxon>Dikarya</taxon>
        <taxon>Basidiomycota</taxon>
        <taxon>Agaricomycotina</taxon>
        <taxon>Agaricomycetes</taxon>
        <taxon>Polyporales</taxon>
        <taxon>Cerrenaceae</taxon>
        <taxon>Somion</taxon>
    </lineage>
</organism>
<dbReference type="EC" id="5.3.3.12" evidence="8"/>
<evidence type="ECO:0000256" key="12">
    <source>
        <dbReference type="ARBA" id="ARBA00042730"/>
    </source>
</evidence>
<evidence type="ECO:0000256" key="5">
    <source>
        <dbReference type="ARBA" id="ARBA00023235"/>
    </source>
</evidence>
<proteinExistence type="inferred from homology"/>
<reference evidence="14" key="1">
    <citation type="submission" date="2024-04" db="EMBL/GenBank/DDBJ databases">
        <authorList>
            <person name="Shaw F."/>
            <person name="Minotto A."/>
        </authorList>
    </citation>
    <scope>NUCLEOTIDE SEQUENCE [LARGE SCALE GENOMIC DNA]</scope>
</reference>